<organism evidence="3 4">
    <name type="scientific">Microbulbifer celer</name>
    <dbReference type="NCBI Taxonomy" id="435905"/>
    <lineage>
        <taxon>Bacteria</taxon>
        <taxon>Pseudomonadati</taxon>
        <taxon>Pseudomonadota</taxon>
        <taxon>Gammaproteobacteria</taxon>
        <taxon>Cellvibrionales</taxon>
        <taxon>Microbulbiferaceae</taxon>
        <taxon>Microbulbifer</taxon>
    </lineage>
</organism>
<feature type="domain" description="Acyl-CoA thioesterase-like N-terminal HotDog" evidence="1">
    <location>
        <begin position="19"/>
        <end position="101"/>
    </location>
</feature>
<protein>
    <submittedName>
        <fullName evidence="3">Acyl-CoA thioesterase</fullName>
    </submittedName>
</protein>
<proteinExistence type="predicted"/>
<feature type="domain" description="Acyl-CoA thioesterase-like C-terminal" evidence="2">
    <location>
        <begin position="121"/>
        <end position="258"/>
    </location>
</feature>
<dbReference type="Gene3D" id="2.40.160.210">
    <property type="entry name" value="Acyl-CoA thioesterase, double hotdog domain"/>
    <property type="match status" value="1"/>
</dbReference>
<evidence type="ECO:0000313" key="3">
    <source>
        <dbReference type="EMBL" id="MFD1215048.1"/>
    </source>
</evidence>
<sequence>MKFSDILRDARGTADTTVPEGWMQGRAAFGGLAAALVYEAIAARSQDAPLRSLTTSFVAPARQGKLERRSEVLRRGSSVTQIEGRAVQEGQVVTAALASFGSGRDSAIRVSLPSAPAFTAPDACQALPDIDGLTPEFARHFDYRIAEGALPFSGISETRLGGWMRFRNCDEPVTVSHLLALIDAWPPAVLQMLSELAPASSLTWTLEACHPLSQRSAGDWWQYQAEIEQAGDGYAVIQAKIWDADGKPVALSRQTVTVFA</sequence>
<dbReference type="InterPro" id="IPR049449">
    <property type="entry name" value="TesB_ACOT8-like_N"/>
</dbReference>
<dbReference type="InterPro" id="IPR049450">
    <property type="entry name" value="ACOT8-like_C"/>
</dbReference>
<comment type="caution">
    <text evidence="3">The sequence shown here is derived from an EMBL/GenBank/DDBJ whole genome shotgun (WGS) entry which is preliminary data.</text>
</comment>
<evidence type="ECO:0000259" key="2">
    <source>
        <dbReference type="Pfam" id="PF20789"/>
    </source>
</evidence>
<dbReference type="Proteomes" id="UP001597264">
    <property type="component" value="Unassembled WGS sequence"/>
</dbReference>
<dbReference type="SUPFAM" id="SSF54637">
    <property type="entry name" value="Thioesterase/thiol ester dehydrase-isomerase"/>
    <property type="match status" value="2"/>
</dbReference>
<dbReference type="Pfam" id="PF13622">
    <property type="entry name" value="4HBT_3"/>
    <property type="match status" value="1"/>
</dbReference>
<dbReference type="EMBL" id="JBHTLR010000003">
    <property type="protein sequence ID" value="MFD1215048.1"/>
    <property type="molecule type" value="Genomic_DNA"/>
</dbReference>
<keyword evidence="4" id="KW-1185">Reference proteome</keyword>
<dbReference type="RefSeq" id="WP_230435328.1">
    <property type="nucleotide sequence ID" value="NZ_CP087715.1"/>
</dbReference>
<reference evidence="4" key="1">
    <citation type="journal article" date="2019" name="Int. J. Syst. Evol. Microbiol.">
        <title>The Global Catalogue of Microorganisms (GCM) 10K type strain sequencing project: providing services to taxonomists for standard genome sequencing and annotation.</title>
        <authorList>
            <consortium name="The Broad Institute Genomics Platform"/>
            <consortium name="The Broad Institute Genome Sequencing Center for Infectious Disease"/>
            <person name="Wu L."/>
            <person name="Ma J."/>
        </authorList>
    </citation>
    <scope>NUCLEOTIDE SEQUENCE [LARGE SCALE GENOMIC DNA]</scope>
    <source>
        <strain evidence="4">CCUG 54356</strain>
    </source>
</reference>
<dbReference type="InterPro" id="IPR029069">
    <property type="entry name" value="HotDog_dom_sf"/>
</dbReference>
<name>A0ABW3U2J4_9GAMM</name>
<dbReference type="Pfam" id="PF20789">
    <property type="entry name" value="4HBT_3C"/>
    <property type="match status" value="1"/>
</dbReference>
<evidence type="ECO:0000313" key="4">
    <source>
        <dbReference type="Proteomes" id="UP001597264"/>
    </source>
</evidence>
<accession>A0ABW3U2J4</accession>
<evidence type="ECO:0000259" key="1">
    <source>
        <dbReference type="Pfam" id="PF13622"/>
    </source>
</evidence>
<dbReference type="InterPro" id="IPR042171">
    <property type="entry name" value="Acyl-CoA_hotdog"/>
</dbReference>
<gene>
    <name evidence="3" type="ORF">ACFQ2X_00415</name>
</gene>